<keyword evidence="4" id="KW-1185">Reference proteome</keyword>
<keyword evidence="1" id="KW-0645">Protease</keyword>
<dbReference type="PROSITE" id="PS50994">
    <property type="entry name" value="INTEGRASE"/>
    <property type="match status" value="1"/>
</dbReference>
<dbReference type="AlphaFoldDB" id="A0AA39SI14"/>
<evidence type="ECO:0000313" key="3">
    <source>
        <dbReference type="EMBL" id="KAK0591188.1"/>
    </source>
</evidence>
<dbReference type="Proteomes" id="UP001168877">
    <property type="component" value="Unassembled WGS sequence"/>
</dbReference>
<evidence type="ECO:0000256" key="1">
    <source>
        <dbReference type="ARBA" id="ARBA00022670"/>
    </source>
</evidence>
<keyword evidence="1" id="KW-0378">Hydrolase</keyword>
<dbReference type="GO" id="GO:0015074">
    <property type="term" value="P:DNA integration"/>
    <property type="evidence" value="ECO:0007669"/>
    <property type="project" value="InterPro"/>
</dbReference>
<dbReference type="InterPro" id="IPR054722">
    <property type="entry name" value="PolX-like_BBD"/>
</dbReference>
<dbReference type="EMBL" id="JAUESC010000381">
    <property type="protein sequence ID" value="KAK0591188.1"/>
    <property type="molecule type" value="Genomic_DNA"/>
</dbReference>
<sequence length="361" mass="41520">MGSEKDSLKIEKFDGTNFSFWKIQMEDYLYQKDLHWPLKEKLEGMTNVDWLKKRKLKNMDEEDLKLLDRKTLGAIRLSLKKSEKKDKGNGSANYVLGESDDYLICSLESKTESWVLDSGASFHATPHWELFENYVSRNLGKVYLGDNQACNITGKRNVNIQLKGSVWKLNNVRHISDLRKNLISIGQLASKGYVTTFTDDKWKISKGIMTITRGNKNGSFYITTDGYGSIAMVEGKDDPNLWHQMFRHMSSQGLKCLHLKGKLEVRTSAHRCLRSSFSLVNRRWKVRVENETGLKIKKLNSDNGGEYEDSEFKRFCYLSGIKLSRIVPGTPQQNGIAERMNRSLTERARSMRLHSGLPKQF</sequence>
<evidence type="ECO:0000259" key="2">
    <source>
        <dbReference type="PROSITE" id="PS50994"/>
    </source>
</evidence>
<dbReference type="SUPFAM" id="SSF53098">
    <property type="entry name" value="Ribonuclease H-like"/>
    <property type="match status" value="1"/>
</dbReference>
<dbReference type="InterPro" id="IPR039537">
    <property type="entry name" value="Retrotran_Ty1/copia-like"/>
</dbReference>
<feature type="domain" description="Integrase catalytic" evidence="2">
    <location>
        <begin position="297"/>
        <end position="361"/>
    </location>
</feature>
<evidence type="ECO:0000313" key="4">
    <source>
        <dbReference type="Proteomes" id="UP001168877"/>
    </source>
</evidence>
<dbReference type="InterPro" id="IPR036397">
    <property type="entry name" value="RNaseH_sf"/>
</dbReference>
<dbReference type="InterPro" id="IPR001584">
    <property type="entry name" value="Integrase_cat-core"/>
</dbReference>
<gene>
    <name evidence="3" type="ORF">LWI29_036674</name>
</gene>
<reference evidence="3" key="1">
    <citation type="journal article" date="2022" name="Plant J.">
        <title>Strategies of tolerance reflected in two North American maple genomes.</title>
        <authorList>
            <person name="McEvoy S.L."/>
            <person name="Sezen U.U."/>
            <person name="Trouern-Trend A."/>
            <person name="McMahon S.M."/>
            <person name="Schaberg P.G."/>
            <person name="Yang J."/>
            <person name="Wegrzyn J.L."/>
            <person name="Swenson N.G."/>
        </authorList>
    </citation>
    <scope>NUCLEOTIDE SEQUENCE</scope>
    <source>
        <strain evidence="3">NS2018</strain>
    </source>
</reference>
<dbReference type="PANTHER" id="PTHR42648:SF28">
    <property type="entry name" value="TRANSPOSON-ENCODED PROTEIN WITH RIBONUCLEASE H-LIKE AND RETROVIRUS ZINC FINGER-LIKE DOMAINS"/>
    <property type="match status" value="1"/>
</dbReference>
<dbReference type="GO" id="GO:0003676">
    <property type="term" value="F:nucleic acid binding"/>
    <property type="evidence" value="ECO:0007669"/>
    <property type="project" value="InterPro"/>
</dbReference>
<dbReference type="GO" id="GO:0008233">
    <property type="term" value="F:peptidase activity"/>
    <property type="evidence" value="ECO:0007669"/>
    <property type="project" value="UniProtKB-KW"/>
</dbReference>
<name>A0AA39SI14_ACESA</name>
<dbReference type="Pfam" id="PF13683">
    <property type="entry name" value="rve_3"/>
    <property type="match status" value="1"/>
</dbReference>
<comment type="caution">
    <text evidence="3">The sequence shown here is derived from an EMBL/GenBank/DDBJ whole genome shotgun (WGS) entry which is preliminary data.</text>
</comment>
<dbReference type="GO" id="GO:0006508">
    <property type="term" value="P:proteolysis"/>
    <property type="evidence" value="ECO:0007669"/>
    <property type="project" value="UniProtKB-KW"/>
</dbReference>
<dbReference type="InterPro" id="IPR012337">
    <property type="entry name" value="RNaseH-like_sf"/>
</dbReference>
<dbReference type="Gene3D" id="3.30.420.10">
    <property type="entry name" value="Ribonuclease H-like superfamily/Ribonuclease H"/>
    <property type="match status" value="1"/>
</dbReference>
<accession>A0AA39SI14</accession>
<dbReference type="PANTHER" id="PTHR42648">
    <property type="entry name" value="TRANSPOSASE, PUTATIVE-RELATED"/>
    <property type="match status" value="1"/>
</dbReference>
<organism evidence="3 4">
    <name type="scientific">Acer saccharum</name>
    <name type="common">Sugar maple</name>
    <dbReference type="NCBI Taxonomy" id="4024"/>
    <lineage>
        <taxon>Eukaryota</taxon>
        <taxon>Viridiplantae</taxon>
        <taxon>Streptophyta</taxon>
        <taxon>Embryophyta</taxon>
        <taxon>Tracheophyta</taxon>
        <taxon>Spermatophyta</taxon>
        <taxon>Magnoliopsida</taxon>
        <taxon>eudicotyledons</taxon>
        <taxon>Gunneridae</taxon>
        <taxon>Pentapetalae</taxon>
        <taxon>rosids</taxon>
        <taxon>malvids</taxon>
        <taxon>Sapindales</taxon>
        <taxon>Sapindaceae</taxon>
        <taxon>Hippocastanoideae</taxon>
        <taxon>Acereae</taxon>
        <taxon>Acer</taxon>
    </lineage>
</organism>
<reference evidence="3" key="2">
    <citation type="submission" date="2023-06" db="EMBL/GenBank/DDBJ databases">
        <authorList>
            <person name="Swenson N.G."/>
            <person name="Wegrzyn J.L."/>
            <person name="Mcevoy S.L."/>
        </authorList>
    </citation>
    <scope>NUCLEOTIDE SEQUENCE</scope>
    <source>
        <strain evidence="3">NS2018</strain>
        <tissue evidence="3">Leaf</tissue>
    </source>
</reference>
<protein>
    <recommendedName>
        <fullName evidence="2">Integrase catalytic domain-containing protein</fullName>
    </recommendedName>
</protein>
<proteinExistence type="predicted"/>
<dbReference type="Pfam" id="PF22936">
    <property type="entry name" value="Pol_BBD"/>
    <property type="match status" value="1"/>
</dbReference>